<dbReference type="GO" id="GO:0061630">
    <property type="term" value="F:ubiquitin protein ligase activity"/>
    <property type="evidence" value="ECO:0007669"/>
    <property type="project" value="EnsemblFungi"/>
</dbReference>
<gene>
    <name evidence="7" type="primary">NDAI0I03220</name>
    <name evidence="7" type="ordered locus">NDAI_0I03220</name>
</gene>
<comment type="similarity">
    <text evidence="1">Belongs to the APC10 family.</text>
</comment>
<dbReference type="HOGENOM" id="CLU_039415_2_0_1"/>
<evidence type="ECO:0000259" key="6">
    <source>
        <dbReference type="PROSITE" id="PS51284"/>
    </source>
</evidence>
<dbReference type="GeneID" id="11493980"/>
<accession>G0WGH9</accession>
<evidence type="ECO:0000256" key="2">
    <source>
        <dbReference type="ARBA" id="ARBA00022618"/>
    </source>
</evidence>
<dbReference type="Proteomes" id="UP000000689">
    <property type="component" value="Chromosome 9"/>
</dbReference>
<dbReference type="EMBL" id="HE580275">
    <property type="protein sequence ID" value="CCD26890.1"/>
    <property type="molecule type" value="Genomic_DNA"/>
</dbReference>
<dbReference type="GO" id="GO:0006325">
    <property type="term" value="P:chromatin organization"/>
    <property type="evidence" value="ECO:0007669"/>
    <property type="project" value="EnsemblFungi"/>
</dbReference>
<dbReference type="GO" id="GO:0005680">
    <property type="term" value="C:anaphase-promoting complex"/>
    <property type="evidence" value="ECO:0007669"/>
    <property type="project" value="EnsemblFungi"/>
</dbReference>
<dbReference type="OMA" id="WVALTFE"/>
<evidence type="ECO:0000256" key="5">
    <source>
        <dbReference type="ARBA" id="ARBA00023306"/>
    </source>
</evidence>
<keyword evidence="2" id="KW-0132">Cell division</keyword>
<dbReference type="PANTHER" id="PTHR12936">
    <property type="entry name" value="ANAPHASE-PROMOTING COMPLEX 10"/>
    <property type="match status" value="1"/>
</dbReference>
<evidence type="ECO:0000256" key="4">
    <source>
        <dbReference type="ARBA" id="ARBA00022786"/>
    </source>
</evidence>
<evidence type="ECO:0000313" key="8">
    <source>
        <dbReference type="Proteomes" id="UP000000689"/>
    </source>
</evidence>
<dbReference type="InterPro" id="IPR008979">
    <property type="entry name" value="Galactose-bd-like_sf"/>
</dbReference>
<feature type="domain" description="DOC" evidence="6">
    <location>
        <begin position="61"/>
        <end position="252"/>
    </location>
</feature>
<dbReference type="CDD" id="cd08366">
    <property type="entry name" value="APC10"/>
    <property type="match status" value="1"/>
</dbReference>
<sequence length="256" mass="29785">MDESKLLAILDKLTPTSFLDPNESDVVKNTLMLCDDAKMNEDHSASIKLLYSNTISYEAIDADVIKQRFSDGIHRMEEKEDTTDVTHLAYWKPSSTKVNFPIENALNHDPNSYWQSDGKQPHRMDIYFSKFMNLKYLAFYLSQFQDESYTPREIKIYYGNGPNDCRLFVHVIIQSVNGWFLIPTDTARCVDMEVTVTELNCRFLRFEFPFNFEHGKDTHLRGMKILAKANKKSVEMDGWLKTSTMENNFLNAFPLK</sequence>
<keyword evidence="4" id="KW-0833">Ubl conjugation pathway</keyword>
<dbReference type="eggNOG" id="KOG3437">
    <property type="taxonomic scope" value="Eukaryota"/>
</dbReference>
<dbReference type="Gene3D" id="2.60.120.260">
    <property type="entry name" value="Galactose-binding domain-like"/>
    <property type="match status" value="1"/>
</dbReference>
<dbReference type="SUPFAM" id="SSF49785">
    <property type="entry name" value="Galactose-binding domain-like"/>
    <property type="match status" value="1"/>
</dbReference>
<dbReference type="AlphaFoldDB" id="G0WGH9"/>
<reference evidence="7 8" key="1">
    <citation type="journal article" date="2011" name="Proc. Natl. Acad. Sci. U.S.A.">
        <title>Evolutionary erosion of yeast sex chromosomes by mating-type switching accidents.</title>
        <authorList>
            <person name="Gordon J.L."/>
            <person name="Armisen D."/>
            <person name="Proux-Wera E."/>
            <person name="Oheigeartaigh S.S."/>
            <person name="Byrne K.P."/>
            <person name="Wolfe K.H."/>
        </authorList>
    </citation>
    <scope>NUCLEOTIDE SEQUENCE [LARGE SCALE GENOMIC DNA]</scope>
    <source>
        <strain evidence="8">ATCC 10597 / BCRC 20456 / CBS 421 / NBRC 0211 / NRRL Y-12639</strain>
    </source>
</reference>
<dbReference type="KEGG" id="ndi:NDAI_0I03220"/>
<dbReference type="RefSeq" id="XP_003672133.1">
    <property type="nucleotide sequence ID" value="XM_003672085.1"/>
</dbReference>
<dbReference type="InterPro" id="IPR016901">
    <property type="entry name" value="APC10/Doc1"/>
</dbReference>
<keyword evidence="3" id="KW-0498">Mitosis</keyword>
<dbReference type="PANTHER" id="PTHR12936:SF0">
    <property type="entry name" value="ANAPHASE-PROMOTING COMPLEX SUBUNIT 10"/>
    <property type="match status" value="1"/>
</dbReference>
<dbReference type="SMART" id="SM01337">
    <property type="entry name" value="APC10"/>
    <property type="match status" value="1"/>
</dbReference>
<dbReference type="InterPro" id="IPR004939">
    <property type="entry name" value="APC_su10/DOC_dom"/>
</dbReference>
<evidence type="ECO:0000256" key="3">
    <source>
        <dbReference type="ARBA" id="ARBA00022776"/>
    </source>
</evidence>
<dbReference type="GO" id="GO:0031145">
    <property type="term" value="P:anaphase-promoting complex-dependent catabolic process"/>
    <property type="evidence" value="ECO:0007669"/>
    <property type="project" value="EnsemblFungi"/>
</dbReference>
<dbReference type="GO" id="GO:0070979">
    <property type="term" value="P:protein K11-linked ubiquitination"/>
    <property type="evidence" value="ECO:0007669"/>
    <property type="project" value="TreeGrafter"/>
</dbReference>
<proteinExistence type="inferred from homology"/>
<evidence type="ECO:0000313" key="7">
    <source>
        <dbReference type="EMBL" id="CCD26890.1"/>
    </source>
</evidence>
<dbReference type="GO" id="GO:0051301">
    <property type="term" value="P:cell division"/>
    <property type="evidence" value="ECO:0007669"/>
    <property type="project" value="UniProtKB-KW"/>
</dbReference>
<dbReference type="PROSITE" id="PS51284">
    <property type="entry name" value="DOC"/>
    <property type="match status" value="1"/>
</dbReference>
<protein>
    <recommendedName>
        <fullName evidence="6">DOC domain-containing protein</fullName>
    </recommendedName>
</protein>
<keyword evidence="8" id="KW-1185">Reference proteome</keyword>
<organism evidence="7 8">
    <name type="scientific">Naumovozyma dairenensis (strain ATCC 10597 / BCRC 20456 / CBS 421 / NBRC 0211 / NRRL Y-12639)</name>
    <name type="common">Saccharomyces dairenensis</name>
    <dbReference type="NCBI Taxonomy" id="1071378"/>
    <lineage>
        <taxon>Eukaryota</taxon>
        <taxon>Fungi</taxon>
        <taxon>Dikarya</taxon>
        <taxon>Ascomycota</taxon>
        <taxon>Saccharomycotina</taxon>
        <taxon>Saccharomycetes</taxon>
        <taxon>Saccharomycetales</taxon>
        <taxon>Saccharomycetaceae</taxon>
        <taxon>Naumovozyma</taxon>
    </lineage>
</organism>
<dbReference type="OrthoDB" id="24948at2759"/>
<dbReference type="STRING" id="1071378.G0WGH9"/>
<keyword evidence="5" id="KW-0131">Cell cycle</keyword>
<dbReference type="GO" id="GO:0030234">
    <property type="term" value="F:enzyme regulator activity"/>
    <property type="evidence" value="ECO:0007669"/>
    <property type="project" value="EnsemblFungi"/>
</dbReference>
<evidence type="ECO:0000256" key="1">
    <source>
        <dbReference type="ARBA" id="ARBA00006762"/>
    </source>
</evidence>
<name>G0WGH9_NAUDC</name>
<dbReference type="Pfam" id="PF03256">
    <property type="entry name" value="ANAPC10"/>
    <property type="match status" value="1"/>
</dbReference>